<evidence type="ECO:0000313" key="2">
    <source>
        <dbReference type="Proteomes" id="UP001153269"/>
    </source>
</evidence>
<proteinExistence type="predicted"/>
<keyword evidence="2" id="KW-1185">Reference proteome</keyword>
<comment type="caution">
    <text evidence="1">The sequence shown here is derived from an EMBL/GenBank/DDBJ whole genome shotgun (WGS) entry which is preliminary data.</text>
</comment>
<evidence type="ECO:0000313" key="1">
    <source>
        <dbReference type="EMBL" id="CAB1446839.1"/>
    </source>
</evidence>
<organism evidence="1 2">
    <name type="scientific">Pleuronectes platessa</name>
    <name type="common">European plaice</name>
    <dbReference type="NCBI Taxonomy" id="8262"/>
    <lineage>
        <taxon>Eukaryota</taxon>
        <taxon>Metazoa</taxon>
        <taxon>Chordata</taxon>
        <taxon>Craniata</taxon>
        <taxon>Vertebrata</taxon>
        <taxon>Euteleostomi</taxon>
        <taxon>Actinopterygii</taxon>
        <taxon>Neopterygii</taxon>
        <taxon>Teleostei</taxon>
        <taxon>Neoteleostei</taxon>
        <taxon>Acanthomorphata</taxon>
        <taxon>Carangaria</taxon>
        <taxon>Pleuronectiformes</taxon>
        <taxon>Pleuronectoidei</taxon>
        <taxon>Pleuronectidae</taxon>
        <taxon>Pleuronectes</taxon>
    </lineage>
</organism>
<dbReference type="AlphaFoldDB" id="A0A9N7V6V9"/>
<protein>
    <submittedName>
        <fullName evidence="1">Uncharacterized protein</fullName>
    </submittedName>
</protein>
<reference evidence="1" key="1">
    <citation type="submission" date="2020-03" db="EMBL/GenBank/DDBJ databases">
        <authorList>
            <person name="Weist P."/>
        </authorList>
    </citation>
    <scope>NUCLEOTIDE SEQUENCE</scope>
</reference>
<sequence length="226" mass="23742">MATNKDYRRISAVGGGSGGAHMLLDCCAVVESAAAPETRGKGGVRAGGMPPPPLVTWRSPSQSLSSTAGLSHTVGEGAVVGPVAEPVGNLLGRGLFCWLLVVLTEALENRLGGCARLVQARLGAQEDRHGAQGPSGRPSVVPHSQIVLISNNFPTKHLRASAGETLRVDGAHHHHMATQGQITSESIYTLRFVARNKQRPHYLYCPASTSHPPIAHPPIALCLLIN</sequence>
<name>A0A9N7V6V9_PLEPL</name>
<gene>
    <name evidence="1" type="ORF">PLEPLA_LOCUS34559</name>
</gene>
<dbReference type="EMBL" id="CADEAL010003927">
    <property type="protein sequence ID" value="CAB1446839.1"/>
    <property type="molecule type" value="Genomic_DNA"/>
</dbReference>
<dbReference type="Proteomes" id="UP001153269">
    <property type="component" value="Unassembled WGS sequence"/>
</dbReference>
<accession>A0A9N7V6V9</accession>